<gene>
    <name evidence="2" type="ORF">GCM10007895_18990</name>
</gene>
<dbReference type="Proteomes" id="UP001161422">
    <property type="component" value="Unassembled WGS sequence"/>
</dbReference>
<keyword evidence="1" id="KW-0812">Transmembrane</keyword>
<keyword evidence="3" id="KW-1185">Reference proteome</keyword>
<protein>
    <submittedName>
        <fullName evidence="2">Uncharacterized protein</fullName>
    </submittedName>
</protein>
<reference evidence="2" key="2">
    <citation type="submission" date="2023-01" db="EMBL/GenBank/DDBJ databases">
        <title>Draft genome sequence of Paraferrimonas sedimenticola strain NBRC 101628.</title>
        <authorList>
            <person name="Sun Q."/>
            <person name="Mori K."/>
        </authorList>
    </citation>
    <scope>NUCLEOTIDE SEQUENCE</scope>
    <source>
        <strain evidence="2">NBRC 101628</strain>
    </source>
</reference>
<feature type="transmembrane region" description="Helical" evidence="1">
    <location>
        <begin position="30"/>
        <end position="49"/>
    </location>
</feature>
<evidence type="ECO:0000256" key="1">
    <source>
        <dbReference type="SAM" id="Phobius"/>
    </source>
</evidence>
<keyword evidence="1" id="KW-0472">Membrane</keyword>
<sequence length="63" mass="7164">MLWMWFVVVVVSAVFIGQQAFQQGMPVKRWGFAGALIGPFAWPLYQSHLRLSRAKVRGKSLTL</sequence>
<accession>A0AA37RWZ2</accession>
<reference evidence="2" key="1">
    <citation type="journal article" date="2014" name="Int. J. Syst. Evol. Microbiol.">
        <title>Complete genome sequence of Corynebacterium casei LMG S-19264T (=DSM 44701T), isolated from a smear-ripened cheese.</title>
        <authorList>
            <consortium name="US DOE Joint Genome Institute (JGI-PGF)"/>
            <person name="Walter F."/>
            <person name="Albersmeier A."/>
            <person name="Kalinowski J."/>
            <person name="Ruckert C."/>
        </authorList>
    </citation>
    <scope>NUCLEOTIDE SEQUENCE</scope>
    <source>
        <strain evidence="2">NBRC 101628</strain>
    </source>
</reference>
<keyword evidence="1" id="KW-1133">Transmembrane helix</keyword>
<dbReference type="AlphaFoldDB" id="A0AA37RWZ2"/>
<comment type="caution">
    <text evidence="2">The sequence shown here is derived from an EMBL/GenBank/DDBJ whole genome shotgun (WGS) entry which is preliminary data.</text>
</comment>
<organism evidence="2 3">
    <name type="scientific">Paraferrimonas sedimenticola</name>
    <dbReference type="NCBI Taxonomy" id="375674"/>
    <lineage>
        <taxon>Bacteria</taxon>
        <taxon>Pseudomonadati</taxon>
        <taxon>Pseudomonadota</taxon>
        <taxon>Gammaproteobacteria</taxon>
        <taxon>Alteromonadales</taxon>
        <taxon>Ferrimonadaceae</taxon>
        <taxon>Paraferrimonas</taxon>
    </lineage>
</organism>
<evidence type="ECO:0000313" key="3">
    <source>
        <dbReference type="Proteomes" id="UP001161422"/>
    </source>
</evidence>
<proteinExistence type="predicted"/>
<name>A0AA37RWZ2_9GAMM</name>
<evidence type="ECO:0000313" key="2">
    <source>
        <dbReference type="EMBL" id="GLP96593.1"/>
    </source>
</evidence>
<dbReference type="EMBL" id="BSNC01000005">
    <property type="protein sequence ID" value="GLP96593.1"/>
    <property type="molecule type" value="Genomic_DNA"/>
</dbReference>